<gene>
    <name evidence="3" type="ORF">ABW22_14510</name>
</gene>
<evidence type="ECO:0000313" key="4">
    <source>
        <dbReference type="Proteomes" id="UP000064243"/>
    </source>
</evidence>
<dbReference type="InterPro" id="IPR005335">
    <property type="entry name" value="Terminase_ssu"/>
</dbReference>
<dbReference type="Gene3D" id="1.10.10.1400">
    <property type="entry name" value="Terminase, small subunit, N-terminal DNA-binding domain, HTH motif"/>
    <property type="match status" value="1"/>
</dbReference>
<evidence type="ECO:0000256" key="1">
    <source>
        <dbReference type="ARBA" id="ARBA00022612"/>
    </source>
</evidence>
<evidence type="ECO:0000313" key="3">
    <source>
        <dbReference type="EMBL" id="KVW93341.1"/>
    </source>
</evidence>
<comment type="caution">
    <text evidence="3">The sequence shown here is derived from an EMBL/GenBank/DDBJ whole genome shotgun (WGS) entry which is preliminary data.</text>
</comment>
<dbReference type="PANTHER" id="PTHR41328">
    <property type="entry name" value="TERMINASE SMALL SUBUNIT-RELATED"/>
    <property type="match status" value="1"/>
</dbReference>
<dbReference type="PANTHER" id="PTHR41328:SF2">
    <property type="entry name" value="TERMINASE SMALL SUBUNIT"/>
    <property type="match status" value="1"/>
</dbReference>
<proteinExistence type="predicted"/>
<dbReference type="Pfam" id="PF03592">
    <property type="entry name" value="Terminase_2"/>
    <property type="match status" value="1"/>
</dbReference>
<protein>
    <submittedName>
        <fullName evidence="3">Terminase</fullName>
    </submittedName>
</protein>
<reference evidence="3 4" key="1">
    <citation type="journal article" date="2015" name="Appl. Environ. Microbiol.">
        <title>Aerobic and Anaerobic Thiosulfate Oxidation by a Cold-Adapted, Subglacial Chemoautotroph.</title>
        <authorList>
            <person name="Harrold Z.R."/>
            <person name="Skidmore M.L."/>
            <person name="Hamilton T.L."/>
            <person name="Desch L."/>
            <person name="Amada K."/>
            <person name="van Gelder W."/>
            <person name="Glover K."/>
            <person name="Roden E.E."/>
            <person name="Boyd E.S."/>
        </authorList>
    </citation>
    <scope>NUCLEOTIDE SEQUENCE [LARGE SCALE GENOMIC DNA]</scope>
    <source>
        <strain evidence="3 4">RG</strain>
    </source>
</reference>
<dbReference type="Proteomes" id="UP000064243">
    <property type="component" value="Unassembled WGS sequence"/>
</dbReference>
<dbReference type="InterPro" id="IPR038713">
    <property type="entry name" value="Terminase_Gp1_N_sf"/>
</dbReference>
<keyword evidence="1" id="KW-1188">Viral release from host cell</keyword>
<dbReference type="GO" id="GO:0051276">
    <property type="term" value="P:chromosome organization"/>
    <property type="evidence" value="ECO:0007669"/>
    <property type="project" value="InterPro"/>
</dbReference>
<evidence type="ECO:0000256" key="2">
    <source>
        <dbReference type="ARBA" id="ARBA00023219"/>
    </source>
</evidence>
<name>A0A106BIY2_THIDE</name>
<keyword evidence="2" id="KW-0231">Viral genome packaging</keyword>
<keyword evidence="4" id="KW-1185">Reference proteome</keyword>
<dbReference type="AlphaFoldDB" id="A0A106BIY2"/>
<dbReference type="EMBL" id="LDUG01000048">
    <property type="protein sequence ID" value="KVW93341.1"/>
    <property type="molecule type" value="Genomic_DNA"/>
</dbReference>
<dbReference type="InterPro" id="IPR052404">
    <property type="entry name" value="SPP1-like_terminase"/>
</dbReference>
<organism evidence="3 4">
    <name type="scientific">Thiobacillus denitrificans</name>
    <dbReference type="NCBI Taxonomy" id="36861"/>
    <lineage>
        <taxon>Bacteria</taxon>
        <taxon>Pseudomonadati</taxon>
        <taxon>Pseudomonadota</taxon>
        <taxon>Betaproteobacteria</taxon>
        <taxon>Nitrosomonadales</taxon>
        <taxon>Thiobacillaceae</taxon>
        <taxon>Thiobacillus</taxon>
    </lineage>
</organism>
<sequence length="179" mass="19833">MAGRVKQMLTPKQARFADEYIVDLNATQAAIRAGYSSKRADATGYENLRKPEIAAALKERMDKRAERTQINADWMLKRLAQDATADLAEIYDPNGNLLPVGSWPMAWRTGLVAGIDTAHERDGTDDEGKPTFVTVRKVRLADRTKLLELIGKHIDVGAFKDRIEHSGKIGLESLIADGE</sequence>
<accession>A0A106BIY2</accession>
<dbReference type="PATRIC" id="fig|36861.3.peg.2724"/>